<keyword evidence="3" id="KW-0479">Metal-binding</keyword>
<dbReference type="SUPFAM" id="SSF52743">
    <property type="entry name" value="Subtilisin-like"/>
    <property type="match status" value="1"/>
</dbReference>
<dbReference type="PROSITE" id="PS00137">
    <property type="entry name" value="SUBTILASE_HIS"/>
    <property type="match status" value="1"/>
</dbReference>
<name>A0ABU4FVK4_9BACL</name>
<organism evidence="10 11">
    <name type="scientific">Sporosarcina aquimarina</name>
    <dbReference type="NCBI Taxonomy" id="114975"/>
    <lineage>
        <taxon>Bacteria</taxon>
        <taxon>Bacillati</taxon>
        <taxon>Bacillota</taxon>
        <taxon>Bacilli</taxon>
        <taxon>Bacillales</taxon>
        <taxon>Caryophanaceae</taxon>
        <taxon>Sporosarcina</taxon>
    </lineage>
</organism>
<dbReference type="EMBL" id="JAUBDH010000001">
    <property type="protein sequence ID" value="MDW0108686.1"/>
    <property type="molecule type" value="Genomic_DNA"/>
</dbReference>
<dbReference type="InterPro" id="IPR023827">
    <property type="entry name" value="Peptidase_S8_Asp-AS"/>
</dbReference>
<dbReference type="InterPro" id="IPR034202">
    <property type="entry name" value="Subtilisin_Carlsberg-like"/>
</dbReference>
<dbReference type="PRINTS" id="PR00723">
    <property type="entry name" value="SUBTILISIN"/>
</dbReference>
<dbReference type="PROSITE" id="PS00136">
    <property type="entry name" value="SUBTILASE_ASP"/>
    <property type="match status" value="1"/>
</dbReference>
<dbReference type="Pfam" id="PF00082">
    <property type="entry name" value="Peptidase_S8"/>
    <property type="match status" value="1"/>
</dbReference>
<feature type="active site" description="Charge relay system" evidence="6">
    <location>
        <position position="129"/>
    </location>
</feature>
<dbReference type="PANTHER" id="PTHR43806">
    <property type="entry name" value="PEPTIDASE S8"/>
    <property type="match status" value="1"/>
</dbReference>
<dbReference type="InterPro" id="IPR001119">
    <property type="entry name" value="SLH_dom"/>
</dbReference>
<proteinExistence type="inferred from homology"/>
<comment type="caution">
    <text evidence="10">The sequence shown here is derived from an EMBL/GenBank/DDBJ whole genome shotgun (WGS) entry which is preliminary data.</text>
</comment>
<keyword evidence="8" id="KW-0732">Signal</keyword>
<evidence type="ECO:0000256" key="6">
    <source>
        <dbReference type="PROSITE-ProRule" id="PRU01240"/>
    </source>
</evidence>
<dbReference type="InterPro" id="IPR036852">
    <property type="entry name" value="Peptidase_S8/S53_dom_sf"/>
</dbReference>
<dbReference type="InterPro" id="IPR023828">
    <property type="entry name" value="Peptidase_S8_Ser-AS"/>
</dbReference>
<dbReference type="InterPro" id="IPR000209">
    <property type="entry name" value="Peptidase_S8/S53_dom"/>
</dbReference>
<evidence type="ECO:0000256" key="5">
    <source>
        <dbReference type="ARBA" id="ARBA00022825"/>
    </source>
</evidence>
<comment type="similarity">
    <text evidence="1 6 7">Belongs to the peptidase S8 family.</text>
</comment>
<dbReference type="InterPro" id="IPR015500">
    <property type="entry name" value="Peptidase_S8_subtilisin-rel"/>
</dbReference>
<feature type="active site" description="Charge relay system" evidence="6">
    <location>
        <position position="331"/>
    </location>
</feature>
<evidence type="ECO:0000256" key="8">
    <source>
        <dbReference type="SAM" id="SignalP"/>
    </source>
</evidence>
<protein>
    <submittedName>
        <fullName evidence="10">S8 family serine peptidase</fullName>
    </submittedName>
</protein>
<dbReference type="PROSITE" id="PS51892">
    <property type="entry name" value="SUBTILASE"/>
    <property type="match status" value="1"/>
</dbReference>
<evidence type="ECO:0000313" key="11">
    <source>
        <dbReference type="Proteomes" id="UP001280629"/>
    </source>
</evidence>
<keyword evidence="2 6" id="KW-0645">Protease</keyword>
<sequence>MRKLAVVIALSFGLLLPQHAHASDQADWLLQGSEADLQAIGQDGVEFTKKFKNAPLGEVKLTQDEVNEIRTNYPDVSIHPNLEYGVAETPVAPPPSSQITYPKRFNLISTTPEVIAPYTGKGVRVAVLDSGIDVTHSKLNVKGGFCALPKDTCAPGQFPYNDDLGHGTHVAGILSAAKASNGTMGIAPGIDLYAIKSINSRDSGTTVDIVSGIEWAINNKIDILNMSITTNQDDPALKLMLEKAYSKGMIIVASAGNEEYGDNKDSVQYPAKYPTVIAVTAVNAYKERFLEASMGPEVELAAPGVDIISTYPRDLDDDGKKDGYYELSGTSMASPHVSGIAALLKERFPDITNIRLRSILANAAEDLGAKGRDRQFGYGLVRYPAKVEEIPMMTQYTQKGRVVFELSNADKTTTRQLKIEGRTISEQSPGKWETYMLSGTYKGKYAVMTKAGKQIQEDIILTIDGTKYKDVNGLKWYAPQIAYLAEKKWINGFNGNVFKPEQKITRAEAVAIMGRASGLNGEKRNTKFPDVSRNNFASGYIQSALDKGLLGGFPDGTFRPDQPVTRGEMALLLQRAFEIPYDAKQKSPFPDVTPNVSSYEAALALTQAGVTQGFPDGTFRPQETMNRATYSVFLAGAQNPKLFK</sequence>
<dbReference type="InterPro" id="IPR050131">
    <property type="entry name" value="Peptidase_S8_subtilisin-like"/>
</dbReference>
<feature type="active site" description="Charge relay system" evidence="6">
    <location>
        <position position="166"/>
    </location>
</feature>
<evidence type="ECO:0000256" key="1">
    <source>
        <dbReference type="ARBA" id="ARBA00011073"/>
    </source>
</evidence>
<dbReference type="PROSITE" id="PS51272">
    <property type="entry name" value="SLH"/>
    <property type="match status" value="3"/>
</dbReference>
<feature type="signal peptide" evidence="8">
    <location>
        <begin position="1"/>
        <end position="22"/>
    </location>
</feature>
<keyword evidence="11" id="KW-1185">Reference proteome</keyword>
<evidence type="ECO:0000256" key="3">
    <source>
        <dbReference type="ARBA" id="ARBA00022723"/>
    </source>
</evidence>
<feature type="domain" description="SLH" evidence="9">
    <location>
        <begin position="588"/>
        <end position="644"/>
    </location>
</feature>
<evidence type="ECO:0000256" key="7">
    <source>
        <dbReference type="RuleBase" id="RU003355"/>
    </source>
</evidence>
<evidence type="ECO:0000313" key="10">
    <source>
        <dbReference type="EMBL" id="MDW0108686.1"/>
    </source>
</evidence>
<dbReference type="InterPro" id="IPR022398">
    <property type="entry name" value="Peptidase_S8_His-AS"/>
</dbReference>
<feature type="domain" description="SLH" evidence="9">
    <location>
        <begin position="464"/>
        <end position="523"/>
    </location>
</feature>
<keyword evidence="4 6" id="KW-0378">Hydrolase</keyword>
<feature type="domain" description="SLH" evidence="9">
    <location>
        <begin position="524"/>
        <end position="587"/>
    </location>
</feature>
<dbReference type="RefSeq" id="WP_317933886.1">
    <property type="nucleotide sequence ID" value="NZ_JAUBDH010000001.1"/>
</dbReference>
<dbReference type="CDD" id="cd07477">
    <property type="entry name" value="Peptidases_S8_Subtilisin_subset"/>
    <property type="match status" value="1"/>
</dbReference>
<evidence type="ECO:0000256" key="4">
    <source>
        <dbReference type="ARBA" id="ARBA00022801"/>
    </source>
</evidence>
<dbReference type="Pfam" id="PF00395">
    <property type="entry name" value="SLH"/>
    <property type="match status" value="3"/>
</dbReference>
<feature type="chain" id="PRO_5046905052" evidence="8">
    <location>
        <begin position="23"/>
        <end position="644"/>
    </location>
</feature>
<dbReference type="PANTHER" id="PTHR43806:SF11">
    <property type="entry name" value="CEREVISIN-RELATED"/>
    <property type="match status" value="1"/>
</dbReference>
<dbReference type="Proteomes" id="UP001280629">
    <property type="component" value="Unassembled WGS sequence"/>
</dbReference>
<accession>A0ABU4FVK4</accession>
<gene>
    <name evidence="10" type="ORF">QT716_01335</name>
</gene>
<dbReference type="Gene3D" id="3.40.50.200">
    <property type="entry name" value="Peptidase S8/S53 domain"/>
    <property type="match status" value="1"/>
</dbReference>
<dbReference type="PROSITE" id="PS00138">
    <property type="entry name" value="SUBTILASE_SER"/>
    <property type="match status" value="1"/>
</dbReference>
<reference evidence="10 11" key="1">
    <citation type="submission" date="2023-06" db="EMBL/GenBank/DDBJ databases">
        <title>Sporosarcina sp. nov., isolated from Korean traditional fermented seafood 'Jeotgal'.</title>
        <authorList>
            <person name="Yang A.-I."/>
            <person name="Shin N.-R."/>
        </authorList>
    </citation>
    <scope>NUCLEOTIDE SEQUENCE [LARGE SCALE GENOMIC DNA]</scope>
    <source>
        <strain evidence="10 11">KCTC3840</strain>
    </source>
</reference>
<keyword evidence="5 6" id="KW-0720">Serine protease</keyword>
<evidence type="ECO:0000259" key="9">
    <source>
        <dbReference type="PROSITE" id="PS51272"/>
    </source>
</evidence>
<evidence type="ECO:0000256" key="2">
    <source>
        <dbReference type="ARBA" id="ARBA00022670"/>
    </source>
</evidence>